<dbReference type="RefSeq" id="WP_145803300.1">
    <property type="nucleotide sequence ID" value="NZ_VIVK01000001.1"/>
</dbReference>
<accession>A0A561BLR6</accession>
<dbReference type="Proteomes" id="UP000318380">
    <property type="component" value="Unassembled WGS sequence"/>
</dbReference>
<dbReference type="OrthoDB" id="3824055at2"/>
<proteinExistence type="predicted"/>
<reference evidence="2 3" key="1">
    <citation type="submission" date="2019-06" db="EMBL/GenBank/DDBJ databases">
        <title>Sequencing the genomes of 1000 actinobacteria strains.</title>
        <authorList>
            <person name="Klenk H.-P."/>
        </authorList>
    </citation>
    <scope>NUCLEOTIDE SEQUENCE [LARGE SCALE GENOMIC DNA]</scope>
    <source>
        <strain evidence="2 3">DSM 24683</strain>
    </source>
</reference>
<feature type="chain" id="PRO_5022220827" evidence="1">
    <location>
        <begin position="26"/>
        <end position="419"/>
    </location>
</feature>
<name>A0A561BLR6_9ACTN</name>
<organism evidence="2 3">
    <name type="scientific">Kribbella amoyensis</name>
    <dbReference type="NCBI Taxonomy" id="996641"/>
    <lineage>
        <taxon>Bacteria</taxon>
        <taxon>Bacillati</taxon>
        <taxon>Actinomycetota</taxon>
        <taxon>Actinomycetes</taxon>
        <taxon>Propionibacteriales</taxon>
        <taxon>Kribbellaceae</taxon>
        <taxon>Kribbella</taxon>
    </lineage>
</organism>
<gene>
    <name evidence="2" type="ORF">FB561_0906</name>
</gene>
<dbReference type="EMBL" id="VIVK01000001">
    <property type="protein sequence ID" value="TWD79840.1"/>
    <property type="molecule type" value="Genomic_DNA"/>
</dbReference>
<evidence type="ECO:0000256" key="1">
    <source>
        <dbReference type="SAM" id="SignalP"/>
    </source>
</evidence>
<dbReference type="AlphaFoldDB" id="A0A561BLR6"/>
<evidence type="ECO:0000313" key="2">
    <source>
        <dbReference type="EMBL" id="TWD79840.1"/>
    </source>
</evidence>
<comment type="caution">
    <text evidence="2">The sequence shown here is derived from an EMBL/GenBank/DDBJ whole genome shotgun (WGS) entry which is preliminary data.</text>
</comment>
<keyword evidence="3" id="KW-1185">Reference proteome</keyword>
<keyword evidence="1" id="KW-0732">Signal</keyword>
<sequence length="419" mass="45109">MKKWPAATLAGALLASALAPTQAHAADTAPTNVRIAWKDSTHQEVRVTWTEEGTRPNRISVRSQASPTALRTFYVASDAPDELDIPASSIAPKTGTDAVFQIGVAAGTEAGETSAAELSPAFDMLGPVFMELDSYSLAGGSTLSVKWKRASVQAEDKTPNDPLDVTGTDLYQPQYVKDGRTVPLGEPTRSTALTFTGPRPPFTVELAGTNEWIGSDHAGATISVASYHPTASIPAWVRADTSQNTVRGTFTGSGHDKVILQARNSATSPWYTVGWQNFTNNQYAFDMRAAGSRQYRVQLPNTVKGERAFFGGYSPVVSTTVQTSVGANFWNPTIRVGQTSRAAVYMRPYLVGHARLERWNGKTWTLVGPVPIANGLGFGYIRGATPGRVAYRYYIPAGTLNGQWFAAAYSTTFVLTTTR</sequence>
<feature type="signal peptide" evidence="1">
    <location>
        <begin position="1"/>
        <end position="25"/>
    </location>
</feature>
<protein>
    <submittedName>
        <fullName evidence="2">Uncharacterized protein</fullName>
    </submittedName>
</protein>
<evidence type="ECO:0000313" key="3">
    <source>
        <dbReference type="Proteomes" id="UP000318380"/>
    </source>
</evidence>